<sequence length="33" mass="3791">MKIQIVKPQQKAFGEFDGGKIKEQKPIGFSKER</sequence>
<dbReference type="Proteomes" id="UP001238088">
    <property type="component" value="Unassembled WGS sequence"/>
</dbReference>
<comment type="caution">
    <text evidence="1">The sequence shown here is derived from an EMBL/GenBank/DDBJ whole genome shotgun (WGS) entry which is preliminary data.</text>
</comment>
<proteinExistence type="predicted"/>
<name>A0ABU0ANS0_9BACI</name>
<dbReference type="EMBL" id="JAUSUB010000022">
    <property type="protein sequence ID" value="MDQ0272376.1"/>
    <property type="molecule type" value="Genomic_DNA"/>
</dbReference>
<accession>A0ABU0ANS0</accession>
<organism evidence="1 2">
    <name type="scientific">Cytobacillus purgationiresistens</name>
    <dbReference type="NCBI Taxonomy" id="863449"/>
    <lineage>
        <taxon>Bacteria</taxon>
        <taxon>Bacillati</taxon>
        <taxon>Bacillota</taxon>
        <taxon>Bacilli</taxon>
        <taxon>Bacillales</taxon>
        <taxon>Bacillaceae</taxon>
        <taxon>Cytobacillus</taxon>
    </lineage>
</organism>
<keyword evidence="2" id="KW-1185">Reference proteome</keyword>
<evidence type="ECO:0000313" key="2">
    <source>
        <dbReference type="Proteomes" id="UP001238088"/>
    </source>
</evidence>
<evidence type="ECO:0000313" key="1">
    <source>
        <dbReference type="EMBL" id="MDQ0272376.1"/>
    </source>
</evidence>
<protein>
    <submittedName>
        <fullName evidence="1">Uncharacterized protein</fullName>
    </submittedName>
</protein>
<gene>
    <name evidence="1" type="ORF">J2S17_004268</name>
</gene>
<reference evidence="1 2" key="1">
    <citation type="submission" date="2023-07" db="EMBL/GenBank/DDBJ databases">
        <title>Genomic Encyclopedia of Type Strains, Phase IV (KMG-IV): sequencing the most valuable type-strain genomes for metagenomic binning, comparative biology and taxonomic classification.</title>
        <authorList>
            <person name="Goeker M."/>
        </authorList>
    </citation>
    <scope>NUCLEOTIDE SEQUENCE [LARGE SCALE GENOMIC DNA]</scope>
    <source>
        <strain evidence="1 2">DSM 23494</strain>
    </source>
</reference>